<proteinExistence type="predicted"/>
<evidence type="ECO:0000313" key="2">
    <source>
        <dbReference type="Proteomes" id="UP000886803"/>
    </source>
</evidence>
<organism evidence="1 2">
    <name type="scientific">Candidatus Gemmiger avicola</name>
    <dbReference type="NCBI Taxonomy" id="2838605"/>
    <lineage>
        <taxon>Bacteria</taxon>
        <taxon>Bacillati</taxon>
        <taxon>Bacillota</taxon>
        <taxon>Clostridia</taxon>
        <taxon>Eubacteriales</taxon>
        <taxon>Gemmiger</taxon>
    </lineage>
</organism>
<sequence length="225" mass="24402">MKNKHKAIAAAGIAAAAAGVIGYRVAAARRTRADADTLRQAYESLNGQERLTDPGNYFQAVALPADIQVRLLTARQAANMSEGTVFFGFPTCPWCRNALPLALEAAAGAGCTLCYCPLDEYRDVYALEDDALVEKTPAGPGYHALLARLGDCLEPYTLTDSRGNAVPIGEKRIFAPTIARFHNGALTNFWTLEAIGFQLPEGQSKYAPWTGEQKAMVRETLQKMF</sequence>
<dbReference type="Proteomes" id="UP000886803">
    <property type="component" value="Unassembled WGS sequence"/>
</dbReference>
<name>A0A9D2S4D8_9FIRM</name>
<reference evidence="1" key="2">
    <citation type="submission" date="2021-04" db="EMBL/GenBank/DDBJ databases">
        <authorList>
            <person name="Gilroy R."/>
        </authorList>
    </citation>
    <scope>NUCLEOTIDE SEQUENCE</scope>
    <source>
        <strain evidence="1">ChiBcec8-13705</strain>
    </source>
</reference>
<dbReference type="Gene3D" id="3.40.30.10">
    <property type="entry name" value="Glutaredoxin"/>
    <property type="match status" value="1"/>
</dbReference>
<gene>
    <name evidence="1" type="ORF">H9945_07080</name>
</gene>
<dbReference type="SUPFAM" id="SSF52833">
    <property type="entry name" value="Thioredoxin-like"/>
    <property type="match status" value="1"/>
</dbReference>
<protein>
    <submittedName>
        <fullName evidence="1">Uncharacterized protein</fullName>
    </submittedName>
</protein>
<dbReference type="AlphaFoldDB" id="A0A9D2S4D8"/>
<dbReference type="InterPro" id="IPR036249">
    <property type="entry name" value="Thioredoxin-like_sf"/>
</dbReference>
<evidence type="ECO:0000313" key="1">
    <source>
        <dbReference type="EMBL" id="HJB42245.1"/>
    </source>
</evidence>
<accession>A0A9D2S4D8</accession>
<comment type="caution">
    <text evidence="1">The sequence shown here is derived from an EMBL/GenBank/DDBJ whole genome shotgun (WGS) entry which is preliminary data.</text>
</comment>
<reference evidence="1" key="1">
    <citation type="journal article" date="2021" name="PeerJ">
        <title>Extensive microbial diversity within the chicken gut microbiome revealed by metagenomics and culture.</title>
        <authorList>
            <person name="Gilroy R."/>
            <person name="Ravi A."/>
            <person name="Getino M."/>
            <person name="Pursley I."/>
            <person name="Horton D.L."/>
            <person name="Alikhan N.F."/>
            <person name="Baker D."/>
            <person name="Gharbi K."/>
            <person name="Hall N."/>
            <person name="Watson M."/>
            <person name="Adriaenssens E.M."/>
            <person name="Foster-Nyarko E."/>
            <person name="Jarju S."/>
            <person name="Secka A."/>
            <person name="Antonio M."/>
            <person name="Oren A."/>
            <person name="Chaudhuri R.R."/>
            <person name="La Ragione R."/>
            <person name="Hildebrand F."/>
            <person name="Pallen M.J."/>
        </authorList>
    </citation>
    <scope>NUCLEOTIDE SEQUENCE</scope>
    <source>
        <strain evidence="1">ChiBcec8-13705</strain>
    </source>
</reference>
<dbReference type="EMBL" id="DWYG01000119">
    <property type="protein sequence ID" value="HJB42245.1"/>
    <property type="molecule type" value="Genomic_DNA"/>
</dbReference>